<keyword evidence="2" id="KW-1133">Transmembrane helix</keyword>
<name>A0A157ZKI7_9BURK</name>
<keyword evidence="4" id="KW-1185">Reference proteome</keyword>
<evidence type="ECO:0008006" key="5">
    <source>
        <dbReference type="Google" id="ProtNLM"/>
    </source>
</evidence>
<organism evidence="3 4">
    <name type="scientific">Caballeronia calidae</name>
    <dbReference type="NCBI Taxonomy" id="1777139"/>
    <lineage>
        <taxon>Bacteria</taxon>
        <taxon>Pseudomonadati</taxon>
        <taxon>Pseudomonadota</taxon>
        <taxon>Betaproteobacteria</taxon>
        <taxon>Burkholderiales</taxon>
        <taxon>Burkholderiaceae</taxon>
        <taxon>Caballeronia</taxon>
    </lineage>
</organism>
<feature type="transmembrane region" description="Helical" evidence="2">
    <location>
        <begin position="133"/>
        <end position="153"/>
    </location>
</feature>
<dbReference type="Proteomes" id="UP000071859">
    <property type="component" value="Unassembled WGS sequence"/>
</dbReference>
<keyword evidence="2" id="KW-0812">Transmembrane</keyword>
<protein>
    <recommendedName>
        <fullName evidence="5">MotA/TolQ/ExbB proton channel domain-containing protein</fullName>
    </recommendedName>
</protein>
<feature type="transmembrane region" description="Helical" evidence="2">
    <location>
        <begin position="173"/>
        <end position="193"/>
    </location>
</feature>
<evidence type="ECO:0000256" key="2">
    <source>
        <dbReference type="SAM" id="Phobius"/>
    </source>
</evidence>
<keyword evidence="2" id="KW-0472">Membrane</keyword>
<comment type="caution">
    <text evidence="3">The sequence shown here is derived from an EMBL/GenBank/DDBJ whole genome shotgun (WGS) entry which is preliminary data.</text>
</comment>
<feature type="transmembrane region" description="Helical" evidence="2">
    <location>
        <begin position="12"/>
        <end position="36"/>
    </location>
</feature>
<sequence>MSIASVSLSFVLHVFVLSALGFALACFIGQFILPFLRVRREFGRAARVLKALKGAGERIDADRIGEEVMKGTGFGHCWDEYRDTLHAQKRVDAAGMTETGRWRATATASTFFTEQALIDAPLRTEFYKHLPGILTGIGIIGTFSGLILGLNGFKITDDPQVVRSSLESLVSSVGGAFSLSGLAIALAMVVTTIEKAMVNKLYTLLDRLCCDIDGLFESGAGEEYLQRLVEASETSATQAMQMKESLVTDLKQVLSELTQQQIAAITHTSTALGQSITTSLTEGLAEPLARISNAVQSVGDSQGEAVNRLLTDVLSSFTAQMENMFGSQLRGMNDMLLKTANTIETASHGFQALASQIQQAGAGAADAMAKRVEEALEHMQARQSESNEQMRAFVDQLKENVARGQAESTDLTKEMMRQLSESASSLVKGLQEQSHASHAEAAARQTEASEQMRAWIEEARASMVKGQSEAAEASTRVIGQFGDQAGELIESLRQQSASAQEEHGQRQAQLAAQIAGLLDEQTGQIAKVTEAVNRGSVAMLDAVNKLNTATHGNIERMGQGAERLHDASARLADNLRSMEAASDSVNGTTERLNQAAASLTSSLGSVQQVLADQRTVRDSLAGMLTELRAVVETASREASVKRDLVASMDHASKSMREAQGVTRQHLDDLVEDMSKVHGEFAEQIRRTLREGNSAFHTELAQATGILKGAISDLGDVFDRLPAAV</sequence>
<keyword evidence="1" id="KW-0175">Coiled coil</keyword>
<dbReference type="OrthoDB" id="7524818at2"/>
<dbReference type="AlphaFoldDB" id="A0A157ZKI7"/>
<evidence type="ECO:0000313" key="4">
    <source>
        <dbReference type="Proteomes" id="UP000071859"/>
    </source>
</evidence>
<feature type="coiled-coil region" evidence="1">
    <location>
        <begin position="369"/>
        <end position="414"/>
    </location>
</feature>
<proteinExistence type="predicted"/>
<reference evidence="3" key="1">
    <citation type="submission" date="2016-01" db="EMBL/GenBank/DDBJ databases">
        <authorList>
            <person name="Peeters C."/>
        </authorList>
    </citation>
    <scope>NUCLEOTIDE SEQUENCE</scope>
    <source>
        <strain evidence="3">LMG 29321</strain>
    </source>
</reference>
<dbReference type="NCBIfam" id="NF033916">
    <property type="entry name" value="antiphage_ZorA_3"/>
    <property type="match status" value="1"/>
</dbReference>
<dbReference type="EMBL" id="FCOX02000002">
    <property type="protein sequence ID" value="SAK46001.1"/>
    <property type="molecule type" value="Genomic_DNA"/>
</dbReference>
<evidence type="ECO:0000256" key="1">
    <source>
        <dbReference type="SAM" id="Coils"/>
    </source>
</evidence>
<evidence type="ECO:0000313" key="3">
    <source>
        <dbReference type="EMBL" id="SAK46001.1"/>
    </source>
</evidence>
<gene>
    <name evidence="3" type="ORF">AWB78_00671</name>
</gene>
<accession>A0A157ZKI7</accession>